<dbReference type="HOGENOM" id="CLU_112469_0_0_2"/>
<protein>
    <recommendedName>
        <fullName evidence="1">Mut7-C RNAse domain-containing protein</fullName>
    </recommendedName>
</protein>
<feature type="domain" description="Mut7-C RNAse" evidence="1">
    <location>
        <begin position="4"/>
        <end position="145"/>
    </location>
</feature>
<accession>C7NUF8</accession>
<dbReference type="InterPro" id="IPR002782">
    <property type="entry name" value="Mut7-C_RNAse_dom"/>
</dbReference>
<dbReference type="PANTHER" id="PTHR39081">
    <property type="entry name" value="MUT7-C DOMAIN-CONTAINING PROTEIN"/>
    <property type="match status" value="1"/>
</dbReference>
<dbReference type="KEGG" id="hut:Huta_0872"/>
<proteinExistence type="predicted"/>
<name>C7NUF8_HALUD</name>
<gene>
    <name evidence="2" type="ordered locus">Huta_0872</name>
</gene>
<dbReference type="AlphaFoldDB" id="C7NUF8"/>
<dbReference type="OrthoDB" id="1266at2157"/>
<dbReference type="GeneID" id="8383145"/>
<evidence type="ECO:0000313" key="3">
    <source>
        <dbReference type="Proteomes" id="UP000002071"/>
    </source>
</evidence>
<dbReference type="Proteomes" id="UP000002071">
    <property type="component" value="Chromosome"/>
</dbReference>
<evidence type="ECO:0000313" key="2">
    <source>
        <dbReference type="EMBL" id="ACV11055.1"/>
    </source>
</evidence>
<dbReference type="Pfam" id="PF01927">
    <property type="entry name" value="Mut7-C"/>
    <property type="match status" value="1"/>
</dbReference>
<dbReference type="eggNOG" id="arCOG04290">
    <property type="taxonomic scope" value="Archaea"/>
</dbReference>
<evidence type="ECO:0000259" key="1">
    <source>
        <dbReference type="Pfam" id="PF01927"/>
    </source>
</evidence>
<keyword evidence="3" id="KW-1185">Reference proteome</keyword>
<dbReference type="RefSeq" id="WP_015788632.1">
    <property type="nucleotide sequence ID" value="NC_013158.1"/>
</dbReference>
<reference evidence="2 3" key="1">
    <citation type="journal article" date="2009" name="Stand. Genomic Sci.">
        <title>Complete genome sequence of Halorhabdus utahensis type strain (AX-2).</title>
        <authorList>
            <person name="Anderson I."/>
            <person name="Tindall B.J."/>
            <person name="Pomrenke H."/>
            <person name="Goker M."/>
            <person name="Lapidus A."/>
            <person name="Nolan M."/>
            <person name="Copeland A."/>
            <person name="Glavina Del Rio T."/>
            <person name="Chen F."/>
            <person name="Tice H."/>
            <person name="Cheng J.F."/>
            <person name="Lucas S."/>
            <person name="Chertkov O."/>
            <person name="Bruce D."/>
            <person name="Brettin T."/>
            <person name="Detter J.C."/>
            <person name="Han C."/>
            <person name="Goodwin L."/>
            <person name="Land M."/>
            <person name="Hauser L."/>
            <person name="Chang Y.J."/>
            <person name="Jeffries C.D."/>
            <person name="Pitluck S."/>
            <person name="Pati A."/>
            <person name="Mavromatis K."/>
            <person name="Ivanova N."/>
            <person name="Ovchinnikova G."/>
            <person name="Chen A."/>
            <person name="Palaniappan K."/>
            <person name="Chain P."/>
            <person name="Rohde M."/>
            <person name="Bristow J."/>
            <person name="Eisen J.A."/>
            <person name="Markowitz V."/>
            <person name="Hugenholtz P."/>
            <person name="Kyrpides N.C."/>
            <person name="Klenk H.P."/>
        </authorList>
    </citation>
    <scope>NUCLEOTIDE SEQUENCE [LARGE SCALE GENOMIC DNA]</scope>
    <source>
        <strain evidence="3">DSM 12940 / JCM 11049 / AX-2</strain>
    </source>
</reference>
<dbReference type="EMBL" id="CP001687">
    <property type="protein sequence ID" value="ACV11055.1"/>
    <property type="molecule type" value="Genomic_DNA"/>
</dbReference>
<sequence length="149" mass="16383">MADRLLLDAMLGKLATYLRMCGYDAAYALDRGIEADDRLLAIADAEDRTLLTRDRQLATRAADSLLLASHDVNEQLRELQDAGYELTLATPPVRCGTCNGHLDAVGADEPTPASVPSPDAESVWQCRDCGQYFWQGSHWDDVAQTLDEL</sequence>
<dbReference type="STRING" id="519442.Huta_0872"/>
<dbReference type="PANTHER" id="PTHR39081:SF1">
    <property type="entry name" value="MUT7-C RNASE DOMAIN-CONTAINING PROTEIN"/>
    <property type="match status" value="1"/>
</dbReference>
<organism evidence="2 3">
    <name type="scientific">Halorhabdus utahensis (strain DSM 12940 / JCM 11049 / AX-2)</name>
    <dbReference type="NCBI Taxonomy" id="519442"/>
    <lineage>
        <taxon>Archaea</taxon>
        <taxon>Methanobacteriati</taxon>
        <taxon>Methanobacteriota</taxon>
        <taxon>Stenosarchaea group</taxon>
        <taxon>Halobacteria</taxon>
        <taxon>Halobacteriales</taxon>
        <taxon>Haloarculaceae</taxon>
        <taxon>Halorhabdus</taxon>
    </lineage>
</organism>